<dbReference type="EMBL" id="KJ867200">
    <property type="protein sequence ID" value="AIN37053.1"/>
    <property type="molecule type" value="Viral_cRNA"/>
</dbReference>
<protein>
    <recommendedName>
        <fullName evidence="1">Non-structural protein NS-S</fullName>
    </recommendedName>
</protein>
<evidence type="ECO:0000313" key="2">
    <source>
        <dbReference type="EMBL" id="AIN37053.1"/>
    </source>
</evidence>
<name>A0A088MFE7_9VIRU</name>
<dbReference type="PIRSF" id="PIRSF003954">
    <property type="entry name" value="NS-S_OrthobunV"/>
    <property type="match status" value="1"/>
</dbReference>
<evidence type="ECO:0000313" key="3">
    <source>
        <dbReference type="Proteomes" id="UP000139471"/>
    </source>
</evidence>
<dbReference type="InterPro" id="IPR000797">
    <property type="entry name" value="Bunya_NSs"/>
</dbReference>
<evidence type="ECO:0000256" key="1">
    <source>
        <dbReference type="ARBA" id="ARBA00014100"/>
    </source>
</evidence>
<dbReference type="GO" id="GO:0016032">
    <property type="term" value="P:viral process"/>
    <property type="evidence" value="ECO:0007669"/>
    <property type="project" value="InterPro"/>
</dbReference>
<sequence>MTLHPLVKVDMIPIGTIWHLRLELERESVLCRLGSSSSMPKKPRISSVVNLTRRLILNLEHGRWRWSIIIFRETETVRLVTWILPCIGSLDS</sequence>
<accession>A0A088MFE7</accession>
<reference evidence="2 3" key="1">
    <citation type="journal article" date="2014" name="PLoS Negl. Trop. Dis.">
        <title>Molecular characterization of human pathogenic bunyaviruses of the nyando and bwamba/pongola virus groups leads to the genetic identification of mojui dos campos and kaeng khoi virus.</title>
        <authorList>
            <person name="Groseth A."/>
            <person name="Mampilli V."/>
            <person name="Weisend C."/>
            <person name="Dahlstrom E."/>
            <person name="Porcella S.F."/>
            <person name="Russell B.J."/>
            <person name="Tesh R.B."/>
            <person name="Ebihara H."/>
        </authorList>
    </citation>
    <scope>NUCLEOTIDE SEQUENCE [LARGE SCALE GENOMIC DNA]</scope>
    <source>
        <strain evidence="2">BeAn276121</strain>
    </source>
</reference>
<proteinExistence type="predicted"/>
<dbReference type="Pfam" id="PF01104">
    <property type="entry name" value="Bunya_NS-S"/>
    <property type="match status" value="1"/>
</dbReference>
<dbReference type="Proteomes" id="UP000139471">
    <property type="component" value="Genome"/>
</dbReference>
<organism evidence="2 3">
    <name type="scientific">Mojui dos Campos virus</name>
    <dbReference type="NCBI Taxonomy" id="1543245"/>
    <lineage>
        <taxon>Viruses</taxon>
        <taxon>Riboviria</taxon>
        <taxon>Orthornavirae</taxon>
        <taxon>Negarnaviricota</taxon>
        <taxon>Polyploviricotina</taxon>
        <taxon>Bunyaviricetes</taxon>
        <taxon>Elliovirales</taxon>
        <taxon>Peribunyaviridae</taxon>
        <taxon>Orthobunyavirus</taxon>
        <taxon>Orthobunyavirus nyandoense</taxon>
    </lineage>
</organism>